<proteinExistence type="predicted"/>
<evidence type="ECO:0000313" key="1">
    <source>
        <dbReference type="EMBL" id="MFC6673626.1"/>
    </source>
</evidence>
<dbReference type="RefSeq" id="WP_379912154.1">
    <property type="nucleotide sequence ID" value="NZ_JBHSWE010000001.1"/>
</dbReference>
<protein>
    <recommendedName>
        <fullName evidence="3">Integrase</fullName>
    </recommendedName>
</protein>
<comment type="caution">
    <text evidence="1">The sequence shown here is derived from an EMBL/GenBank/DDBJ whole genome shotgun (WGS) entry which is preliminary data.</text>
</comment>
<sequence length="78" mass="9267">MNNLYDYYSAHLHSPVNVPNSRRETEIEYIFRVAREKAEAEKAERRREQLARFKRYAVSLLKSFGVKRTPSLHSLFGH</sequence>
<evidence type="ECO:0000313" key="2">
    <source>
        <dbReference type="Proteomes" id="UP001596422"/>
    </source>
</evidence>
<name>A0ABW2A883_9GAMM</name>
<dbReference type="EMBL" id="JBHSWE010000001">
    <property type="protein sequence ID" value="MFC6673626.1"/>
    <property type="molecule type" value="Genomic_DNA"/>
</dbReference>
<dbReference type="Proteomes" id="UP001596422">
    <property type="component" value="Unassembled WGS sequence"/>
</dbReference>
<accession>A0ABW2A883</accession>
<reference evidence="2" key="1">
    <citation type="journal article" date="2019" name="Int. J. Syst. Evol. Microbiol.">
        <title>The Global Catalogue of Microorganisms (GCM) 10K type strain sequencing project: providing services to taxonomists for standard genome sequencing and annotation.</title>
        <authorList>
            <consortium name="The Broad Institute Genomics Platform"/>
            <consortium name="The Broad Institute Genome Sequencing Center for Infectious Disease"/>
            <person name="Wu L."/>
            <person name="Ma J."/>
        </authorList>
    </citation>
    <scope>NUCLEOTIDE SEQUENCE [LARGE SCALE GENOMIC DNA]</scope>
    <source>
        <strain evidence="2">NBRC 111756</strain>
    </source>
</reference>
<keyword evidence="2" id="KW-1185">Reference proteome</keyword>
<evidence type="ECO:0008006" key="3">
    <source>
        <dbReference type="Google" id="ProtNLM"/>
    </source>
</evidence>
<organism evidence="1 2">
    <name type="scientific">Marinobacterium aestuariivivens</name>
    <dbReference type="NCBI Taxonomy" id="1698799"/>
    <lineage>
        <taxon>Bacteria</taxon>
        <taxon>Pseudomonadati</taxon>
        <taxon>Pseudomonadota</taxon>
        <taxon>Gammaproteobacteria</taxon>
        <taxon>Oceanospirillales</taxon>
        <taxon>Oceanospirillaceae</taxon>
        <taxon>Marinobacterium</taxon>
    </lineage>
</organism>
<gene>
    <name evidence="1" type="ORF">ACFQDL_28695</name>
</gene>